<dbReference type="NCBIfam" id="TIGR00420">
    <property type="entry name" value="trmU"/>
    <property type="match status" value="1"/>
</dbReference>
<dbReference type="NCBIfam" id="NF001138">
    <property type="entry name" value="PRK00143.1"/>
    <property type="match status" value="1"/>
</dbReference>
<keyword evidence="7 12" id="KW-0067">ATP-binding</keyword>
<dbReference type="Pfam" id="PF20258">
    <property type="entry name" value="tRNA_Me_trans_C"/>
    <property type="match status" value="1"/>
</dbReference>
<keyword evidence="16" id="KW-1185">Reference proteome</keyword>
<dbReference type="GO" id="GO:0103016">
    <property type="term" value="F:tRNA-uridine 2-sulfurtransferase activity"/>
    <property type="evidence" value="ECO:0007669"/>
    <property type="project" value="UniProtKB-EC"/>
</dbReference>
<evidence type="ECO:0000259" key="14">
    <source>
        <dbReference type="Pfam" id="PF20259"/>
    </source>
</evidence>
<evidence type="ECO:0000256" key="4">
    <source>
        <dbReference type="ARBA" id="ARBA00022679"/>
    </source>
</evidence>
<keyword evidence="4 12" id="KW-0808">Transferase</keyword>
<evidence type="ECO:0000256" key="12">
    <source>
        <dbReference type="HAMAP-Rule" id="MF_00144"/>
    </source>
</evidence>
<evidence type="ECO:0000259" key="13">
    <source>
        <dbReference type="Pfam" id="PF20258"/>
    </source>
</evidence>
<dbReference type="CDD" id="cd01998">
    <property type="entry name" value="MnmA_TRMU-like"/>
    <property type="match status" value="1"/>
</dbReference>
<dbReference type="Pfam" id="PF03054">
    <property type="entry name" value="tRNA_Me_trans"/>
    <property type="match status" value="1"/>
</dbReference>
<dbReference type="Gene3D" id="3.40.50.620">
    <property type="entry name" value="HUPs"/>
    <property type="match status" value="1"/>
</dbReference>
<keyword evidence="9" id="KW-1015">Disulfide bond</keyword>
<feature type="site" description="Interaction with tRNA" evidence="12">
    <location>
        <position position="127"/>
    </location>
</feature>
<feature type="active site" description="Nucleophile" evidence="12">
    <location>
        <position position="102"/>
    </location>
</feature>
<dbReference type="GO" id="GO:0061708">
    <property type="term" value="F:tRNA-5-taurinomethyluridine 2-sulfurtransferase"/>
    <property type="evidence" value="ECO:0007669"/>
    <property type="project" value="UniProtKB-EC"/>
</dbReference>
<feature type="binding site" evidence="12">
    <location>
        <position position="126"/>
    </location>
    <ligand>
        <name>ATP</name>
        <dbReference type="ChEBI" id="CHEBI:30616"/>
    </ligand>
</feature>
<proteinExistence type="inferred from homology"/>
<dbReference type="InterPro" id="IPR046885">
    <property type="entry name" value="MnmA-like_C"/>
</dbReference>
<dbReference type="AlphaFoldDB" id="W0DMX2"/>
<dbReference type="HAMAP" id="MF_00144">
    <property type="entry name" value="tRNA_thiouridyl_MnmA"/>
    <property type="match status" value="1"/>
</dbReference>
<feature type="region of interest" description="Interaction with tRNA" evidence="12">
    <location>
        <begin position="148"/>
        <end position="150"/>
    </location>
</feature>
<dbReference type="GO" id="GO:0000049">
    <property type="term" value="F:tRNA binding"/>
    <property type="evidence" value="ECO:0007669"/>
    <property type="project" value="UniProtKB-KW"/>
</dbReference>
<evidence type="ECO:0000256" key="7">
    <source>
        <dbReference type="ARBA" id="ARBA00022840"/>
    </source>
</evidence>
<feature type="binding site" evidence="12">
    <location>
        <position position="37"/>
    </location>
    <ligand>
        <name>ATP</name>
        <dbReference type="ChEBI" id="CHEBI:30616"/>
    </ligand>
</feature>
<keyword evidence="6 12" id="KW-0547">Nucleotide-binding</keyword>
<evidence type="ECO:0000256" key="2">
    <source>
        <dbReference type="ARBA" id="ARBA00006191"/>
    </source>
</evidence>
<dbReference type="SUPFAM" id="SSF52402">
    <property type="entry name" value="Adenine nucleotide alpha hydrolases-like"/>
    <property type="match status" value="1"/>
</dbReference>
<keyword evidence="8 12" id="KW-0694">RNA-binding</keyword>
<comment type="subcellular location">
    <subcellularLocation>
        <location evidence="12">Cytoplasm</location>
    </subcellularLocation>
</comment>
<reference evidence="15 16" key="1">
    <citation type="submission" date="2013-12" db="EMBL/GenBank/DDBJ databases">
        <authorList>
            <consortium name="DOE Joint Genome Institute"/>
            <person name="Muyzer G."/>
            <person name="Huntemann M."/>
            <person name="Han J."/>
            <person name="Chen A."/>
            <person name="Kyrpides N."/>
            <person name="Mavromatis K."/>
            <person name="Markowitz V."/>
            <person name="Palaniappan K."/>
            <person name="Ivanova N."/>
            <person name="Schaumberg A."/>
            <person name="Pati A."/>
            <person name="Liolios K."/>
            <person name="Nordberg H.P."/>
            <person name="Cantor M.N."/>
            <person name="Hua S.X."/>
            <person name="Woyke T."/>
        </authorList>
    </citation>
    <scope>NUCLEOTIDE SEQUENCE [LARGE SCALE GENOMIC DNA]</scope>
    <source>
        <strain evidence="15 16">ARh 1</strain>
    </source>
</reference>
<dbReference type="GO" id="GO:0005737">
    <property type="term" value="C:cytoplasm"/>
    <property type="evidence" value="ECO:0007669"/>
    <property type="project" value="UniProtKB-SubCell"/>
</dbReference>
<dbReference type="FunFam" id="3.40.50.620:FF:000104">
    <property type="entry name" value="Mitochondrial tRNA-specific 2-thiouridylase 1"/>
    <property type="match status" value="1"/>
</dbReference>
<dbReference type="Gene3D" id="2.40.30.10">
    <property type="entry name" value="Translation factors"/>
    <property type="match status" value="1"/>
</dbReference>
<dbReference type="InterPro" id="IPR023382">
    <property type="entry name" value="MnmA-like_central_sf"/>
</dbReference>
<dbReference type="InterPro" id="IPR014729">
    <property type="entry name" value="Rossmann-like_a/b/a_fold"/>
</dbReference>
<evidence type="ECO:0000256" key="9">
    <source>
        <dbReference type="ARBA" id="ARBA00023157"/>
    </source>
</evidence>
<feature type="region of interest" description="Interaction with target base in tRNA" evidence="12">
    <location>
        <begin position="97"/>
        <end position="99"/>
    </location>
</feature>
<dbReference type="InterPro" id="IPR046884">
    <property type="entry name" value="MnmA-like_central"/>
</dbReference>
<comment type="catalytic activity">
    <reaction evidence="11 12">
        <text>S-sulfanyl-L-cysteinyl-[protein] + uridine(34) in tRNA + AH2 + ATP = 2-thiouridine(34) in tRNA + L-cysteinyl-[protein] + A + AMP + diphosphate + H(+)</text>
        <dbReference type="Rhea" id="RHEA:47032"/>
        <dbReference type="Rhea" id="RHEA-COMP:10131"/>
        <dbReference type="Rhea" id="RHEA-COMP:11726"/>
        <dbReference type="Rhea" id="RHEA-COMP:11727"/>
        <dbReference type="Rhea" id="RHEA-COMP:11728"/>
        <dbReference type="ChEBI" id="CHEBI:13193"/>
        <dbReference type="ChEBI" id="CHEBI:15378"/>
        <dbReference type="ChEBI" id="CHEBI:17499"/>
        <dbReference type="ChEBI" id="CHEBI:29950"/>
        <dbReference type="ChEBI" id="CHEBI:30616"/>
        <dbReference type="ChEBI" id="CHEBI:33019"/>
        <dbReference type="ChEBI" id="CHEBI:61963"/>
        <dbReference type="ChEBI" id="CHEBI:65315"/>
        <dbReference type="ChEBI" id="CHEBI:87170"/>
        <dbReference type="ChEBI" id="CHEBI:456215"/>
        <dbReference type="EC" id="2.8.1.13"/>
    </reaction>
</comment>
<evidence type="ECO:0000256" key="11">
    <source>
        <dbReference type="ARBA" id="ARBA00051542"/>
    </source>
</evidence>
<dbReference type="EC" id="2.8.1.13" evidence="12"/>
<evidence type="ECO:0000256" key="3">
    <source>
        <dbReference type="ARBA" id="ARBA00022555"/>
    </source>
</evidence>
<evidence type="ECO:0000313" key="15">
    <source>
        <dbReference type="EMBL" id="AHE98338.1"/>
    </source>
</evidence>
<feature type="active site" description="Cysteine persulfide intermediate" evidence="12">
    <location>
        <position position="198"/>
    </location>
</feature>
<dbReference type="Proteomes" id="UP000005289">
    <property type="component" value="Chromosome"/>
</dbReference>
<dbReference type="KEGG" id="tti:THITH_08780"/>
<feature type="binding site" evidence="12">
    <location>
        <begin position="11"/>
        <end position="18"/>
    </location>
    <ligand>
        <name>ATP</name>
        <dbReference type="ChEBI" id="CHEBI:30616"/>
    </ligand>
</feature>
<dbReference type="EMBL" id="CP007029">
    <property type="protein sequence ID" value="AHE98338.1"/>
    <property type="molecule type" value="Genomic_DNA"/>
</dbReference>
<dbReference type="RefSeq" id="WP_025367408.1">
    <property type="nucleotide sequence ID" value="NZ_CP007029.1"/>
</dbReference>
<comment type="function">
    <text evidence="1">Catalyzes the 2-thiolation of uridine at the wobble position (U34) of mitochondrial tRNA(Lys), tRNA(Glu) and tRNA(Gln). Required for the formation of 5-taurinomethyl-2-thiouridine (tm5s2U) of mitochondrial tRNA(Lys), tRNA(Glu), and tRNA(Gln) at the wobble position. ATP is required to activate the C2 atom of the wobble base.</text>
</comment>
<evidence type="ECO:0000256" key="10">
    <source>
        <dbReference type="ARBA" id="ARBA00049564"/>
    </source>
</evidence>
<dbReference type="GO" id="GO:0002143">
    <property type="term" value="P:tRNA wobble position uridine thiolation"/>
    <property type="evidence" value="ECO:0007669"/>
    <property type="project" value="TreeGrafter"/>
</dbReference>
<gene>
    <name evidence="12 15" type="primary">mnmA</name>
    <name evidence="15" type="ORF">THITH_08780</name>
</gene>
<dbReference type="STRING" id="713585.THITH_08780"/>
<sequence length="371" mass="40804">MNTRHEKVIVGLSGGVDSALAAARLLQAGYAVEGLFMKNWEEDDEPGYCAAEADLEMAREVAAILEIPLHKANYAADYWHRVFAHFLDEYRAGRTPNPDILCNREIKFPALLDHARRLGATRVASGHYATVEHTDRGSRLLRARDEGKDQTYFLYGLEQHQLRPTLFPLGEMWKSEVRAEARALGLPNHARKDSTGICFIGEKRFRDFLSQYLSAPPGEICTPEGRVLGQHPGLMYFTLGQRQGLGIGGVEGAGDAPWYVVAKDTGRNRLIVAQGADHPLLLSTGLTATDPHWILGAPSAGEPLSIRIRHRQPLQRARITRIDAAGLQVRFETPQRAVTPGQSIVFYRDRECLGGAVISAAAGEAEGPDPV</sequence>
<comment type="catalytic activity">
    <reaction evidence="10">
        <text>5-taurinomethyluridine(34) in tRNA + S-sulfanyl-L-cysteinyl-[protein] + AH2 + ATP = 5-taurinomethyl-2-thiouridine(34) in tRNA + L-cysteinyl-[protein] + A + AMP + diphosphate + H(+)</text>
        <dbReference type="Rhea" id="RHEA:47040"/>
        <dbReference type="Rhea" id="RHEA-COMP:10131"/>
        <dbReference type="Rhea" id="RHEA-COMP:11726"/>
        <dbReference type="Rhea" id="RHEA-COMP:11732"/>
        <dbReference type="Rhea" id="RHEA-COMP:11733"/>
        <dbReference type="ChEBI" id="CHEBI:13193"/>
        <dbReference type="ChEBI" id="CHEBI:15378"/>
        <dbReference type="ChEBI" id="CHEBI:17499"/>
        <dbReference type="ChEBI" id="CHEBI:29950"/>
        <dbReference type="ChEBI" id="CHEBI:30616"/>
        <dbReference type="ChEBI" id="CHEBI:33019"/>
        <dbReference type="ChEBI" id="CHEBI:61963"/>
        <dbReference type="ChEBI" id="CHEBI:87171"/>
        <dbReference type="ChEBI" id="CHEBI:87172"/>
        <dbReference type="ChEBI" id="CHEBI:456215"/>
        <dbReference type="EC" id="2.8.1.14"/>
    </reaction>
</comment>
<dbReference type="FunFam" id="2.30.30.280:FF:000001">
    <property type="entry name" value="tRNA-specific 2-thiouridylase MnmA"/>
    <property type="match status" value="1"/>
</dbReference>
<dbReference type="OrthoDB" id="9800696at2"/>
<feature type="domain" description="tRNA-specific 2-thiouridylase MnmA-like central" evidence="14">
    <location>
        <begin position="206"/>
        <end position="274"/>
    </location>
</feature>
<evidence type="ECO:0000313" key="16">
    <source>
        <dbReference type="Proteomes" id="UP000005289"/>
    </source>
</evidence>
<comment type="similarity">
    <text evidence="2 12">Belongs to the MnmA/TRMU family.</text>
</comment>
<feature type="domain" description="tRNA-specific 2-thiouridylase MnmA-like C-terminal" evidence="13">
    <location>
        <begin position="284"/>
        <end position="358"/>
    </location>
</feature>
<dbReference type="InterPro" id="IPR004506">
    <property type="entry name" value="MnmA-like"/>
</dbReference>
<dbReference type="HOGENOM" id="CLU_035188_1_0_6"/>
<accession>W0DMX2</accession>
<protein>
    <recommendedName>
        <fullName evidence="12">tRNA-specific 2-thiouridylase MnmA</fullName>
        <ecNumber evidence="12">2.8.1.13</ecNumber>
    </recommendedName>
</protein>
<evidence type="ECO:0000256" key="6">
    <source>
        <dbReference type="ARBA" id="ARBA00022741"/>
    </source>
</evidence>
<organism evidence="15 16">
    <name type="scientific">Thioalkalivibrio paradoxus ARh 1</name>
    <dbReference type="NCBI Taxonomy" id="713585"/>
    <lineage>
        <taxon>Bacteria</taxon>
        <taxon>Pseudomonadati</taxon>
        <taxon>Pseudomonadota</taxon>
        <taxon>Gammaproteobacteria</taxon>
        <taxon>Chromatiales</taxon>
        <taxon>Ectothiorhodospiraceae</taxon>
        <taxon>Thioalkalivibrio</taxon>
    </lineage>
</organism>
<feature type="site" description="Interaction with tRNA" evidence="12">
    <location>
        <position position="342"/>
    </location>
</feature>
<dbReference type="PANTHER" id="PTHR11933:SF5">
    <property type="entry name" value="MITOCHONDRIAL TRNA-SPECIFIC 2-THIOURIDYLASE 1"/>
    <property type="match status" value="1"/>
</dbReference>
<comment type="function">
    <text evidence="12">Catalyzes the 2-thiolation of uridine at the wobble position (U34) of tRNA, leading to the formation of s(2)U34.</text>
</comment>
<dbReference type="Gene3D" id="2.30.30.280">
    <property type="entry name" value="Adenine nucleotide alpha hydrolases-like domains"/>
    <property type="match status" value="1"/>
</dbReference>
<dbReference type="PANTHER" id="PTHR11933">
    <property type="entry name" value="TRNA 5-METHYLAMINOMETHYL-2-THIOURIDYLATE -METHYLTRANSFERASE"/>
    <property type="match status" value="1"/>
</dbReference>
<keyword evidence="12" id="KW-0963">Cytoplasm</keyword>
<evidence type="ECO:0000256" key="8">
    <source>
        <dbReference type="ARBA" id="ARBA00022884"/>
    </source>
</evidence>
<evidence type="ECO:0000256" key="1">
    <source>
        <dbReference type="ARBA" id="ARBA00003986"/>
    </source>
</evidence>
<keyword evidence="3 12" id="KW-0820">tRNA-binding</keyword>
<name>W0DMX2_9GAMM</name>
<dbReference type="GO" id="GO:0005524">
    <property type="term" value="F:ATP binding"/>
    <property type="evidence" value="ECO:0007669"/>
    <property type="project" value="UniProtKB-KW"/>
</dbReference>
<comment type="caution">
    <text evidence="12">Lacks conserved residue(s) required for the propagation of feature annotation.</text>
</comment>
<dbReference type="Pfam" id="PF20259">
    <property type="entry name" value="tRNA_Me_trans_M"/>
    <property type="match status" value="1"/>
</dbReference>
<keyword evidence="5 12" id="KW-0819">tRNA processing</keyword>
<evidence type="ECO:0000256" key="5">
    <source>
        <dbReference type="ARBA" id="ARBA00022694"/>
    </source>
</evidence>